<evidence type="ECO:0000313" key="2">
    <source>
        <dbReference type="EMBL" id="OEF12771.1"/>
    </source>
</evidence>
<gene>
    <name evidence="2" type="ORF">A1Q5_08630</name>
</gene>
<dbReference type="EMBL" id="AJYJ02000091">
    <property type="protein sequence ID" value="OEF12771.1"/>
    <property type="molecule type" value="Genomic_DNA"/>
</dbReference>
<reference evidence="2 3" key="1">
    <citation type="journal article" date="2012" name="Science">
        <title>Ecological populations of bacteria act as socially cohesive units of antibiotic production and resistance.</title>
        <authorList>
            <person name="Cordero O.X."/>
            <person name="Wildschutte H."/>
            <person name="Kirkup B."/>
            <person name="Proehl S."/>
            <person name="Ngo L."/>
            <person name="Hussain F."/>
            <person name="Le Roux F."/>
            <person name="Mincer T."/>
            <person name="Polz M.F."/>
        </authorList>
    </citation>
    <scope>NUCLEOTIDE SEQUENCE [LARGE SCALE GENOMIC DNA]</scope>
    <source>
        <strain evidence="2 3">5S-186</strain>
    </source>
</reference>
<keyword evidence="1" id="KW-0472">Membrane</keyword>
<evidence type="ECO:0000256" key="1">
    <source>
        <dbReference type="SAM" id="Phobius"/>
    </source>
</evidence>
<feature type="transmembrane region" description="Helical" evidence="1">
    <location>
        <begin position="20"/>
        <end position="37"/>
    </location>
</feature>
<proteinExistence type="predicted"/>
<keyword evidence="1" id="KW-1133">Transmembrane helix</keyword>
<keyword evidence="3" id="KW-1185">Reference proteome</keyword>
<sequence>MVRLWWGIKFIVDVMNVQSLKKLTVFLMTALICIVSVRIKNVVTILSCLYIIAILSALQLKQQRI</sequence>
<feature type="transmembrane region" description="Helical" evidence="1">
    <location>
        <begin position="43"/>
        <end position="60"/>
    </location>
</feature>
<accession>A0ABX3AV52</accession>
<evidence type="ECO:0000313" key="3">
    <source>
        <dbReference type="Proteomes" id="UP000095059"/>
    </source>
</evidence>
<comment type="caution">
    <text evidence="2">The sequence shown here is derived from an EMBL/GenBank/DDBJ whole genome shotgun (WGS) entry which is preliminary data.</text>
</comment>
<name>A0ABX3AV52_ALILO</name>
<protein>
    <submittedName>
        <fullName evidence="2">Uncharacterized protein</fullName>
    </submittedName>
</protein>
<organism evidence="2 3">
    <name type="scientific">Aliivibrio logei 5S-186</name>
    <dbReference type="NCBI Taxonomy" id="626086"/>
    <lineage>
        <taxon>Bacteria</taxon>
        <taxon>Pseudomonadati</taxon>
        <taxon>Pseudomonadota</taxon>
        <taxon>Gammaproteobacteria</taxon>
        <taxon>Vibrionales</taxon>
        <taxon>Vibrionaceae</taxon>
        <taxon>Aliivibrio</taxon>
    </lineage>
</organism>
<keyword evidence="1" id="KW-0812">Transmembrane</keyword>
<dbReference type="Proteomes" id="UP000095059">
    <property type="component" value="Unassembled WGS sequence"/>
</dbReference>